<feature type="chain" id="PRO_5039350318" evidence="3">
    <location>
        <begin position="35"/>
        <end position="861"/>
    </location>
</feature>
<keyword evidence="5" id="KW-1185">Reference proteome</keyword>
<gene>
    <name evidence="4" type="ORF">HA039_18500</name>
</gene>
<feature type="compositionally biased region" description="Polar residues" evidence="2">
    <location>
        <begin position="76"/>
        <end position="85"/>
    </location>
</feature>
<proteinExistence type="predicted"/>
<sequence length="861" mass="91902">MNVGNRPGLRARKPMIALSLIVMLSAVGTGLGVAATDPDPGSTAADAAAGAAVSPMAKAKASGKPVEMPEHRTESSEMYANPSGTVTVTTHMTPVRTRLGDKWVAIDTDLRFLDDRVAPKATAAGLELSDGGNGPLVRLNDGQHVMQLSWPGKLPKPALDGPTATYPEVLPGVDLQVTAQADGFSQLLVVKNAKAAKNPKLRKVAFNLSSDDLKVTGDEKRGLKAVDAKGKAVFSAPPPQMWDSAKGEKKKQAVMKTEVTGKSLAVLPNPKLLTGPGVTYPVYVDPTFTLGTSNYTSVDKLFPNATAGWNNRDDIDLSIGARFYNNVPNGNRGFLQMDVPNLAPGRVVTKASLSFKDQSFGTCSSIPLEVWHTGHISSATSWNNQPTWNTKIATYNCTSEIITVDVRSVVQAVAQTGSSLVDFGFRTTAAVEESRRTDWRWVEAPTATLSVEYAYNGQCFLVDRVSYQDPDGSAFTKEMNCTSQASETRIEPYKTSQTTGQIVAGPHGFVCWRSGDMNAAGNRIWYYVKGDSASGWTKWGGWGYVPADKIPGAGSEPYPGLPACNVYEVTPGVVPPQDFNSDGLFDVLALQSDGNLVLHPGNGNGTLGTRRMLWTDGRANGYKSIFTGDFNADGKTDVAGFDADGTWPDHVIWWWPGDGNGGVGERQPLMDNRYKTQAYLNPGLHEVCRFAFSADFNGDGKTDIMAGCGQGSEQGNYADDSLWWWPGDGDGGINSKINGSLGFEYAAVSRTQTKVSPLDITGDGRMDISEMFSATSLHLKSGPGALNANYGTGTLTSWPPNGFGRVTKVFAGDFNGDRRGDMAGVDAAGQLWWWPGNGSGAFGTPSKMAAATDWGSTKDIL</sequence>
<evidence type="ECO:0000313" key="4">
    <source>
        <dbReference type="EMBL" id="QIQ04038.1"/>
    </source>
</evidence>
<evidence type="ECO:0000256" key="1">
    <source>
        <dbReference type="ARBA" id="ARBA00022729"/>
    </source>
</evidence>
<evidence type="ECO:0000256" key="3">
    <source>
        <dbReference type="SAM" id="SignalP"/>
    </source>
</evidence>
<dbReference type="InterPro" id="IPR028994">
    <property type="entry name" value="Integrin_alpha_N"/>
</dbReference>
<organism evidence="4 5">
    <name type="scientific">Streptomyces liangshanensis</name>
    <dbReference type="NCBI Taxonomy" id="2717324"/>
    <lineage>
        <taxon>Bacteria</taxon>
        <taxon>Bacillati</taxon>
        <taxon>Actinomycetota</taxon>
        <taxon>Actinomycetes</taxon>
        <taxon>Kitasatosporales</taxon>
        <taxon>Streptomycetaceae</taxon>
        <taxon>Streptomyces</taxon>
    </lineage>
</organism>
<keyword evidence="1 3" id="KW-0732">Signal</keyword>
<feature type="region of interest" description="Disordered" evidence="2">
    <location>
        <begin position="56"/>
        <end position="85"/>
    </location>
</feature>
<protein>
    <submittedName>
        <fullName evidence="4">VCBS repeat-containing protein</fullName>
    </submittedName>
</protein>
<dbReference type="SUPFAM" id="SSF69318">
    <property type="entry name" value="Integrin alpha N-terminal domain"/>
    <property type="match status" value="1"/>
</dbReference>
<dbReference type="AlphaFoldDB" id="A0A6G9H0I4"/>
<evidence type="ECO:0000313" key="5">
    <source>
        <dbReference type="Proteomes" id="UP000501179"/>
    </source>
</evidence>
<accession>A0A6G9H0I4</accession>
<evidence type="ECO:0000256" key="2">
    <source>
        <dbReference type="SAM" id="MobiDB-lite"/>
    </source>
</evidence>
<dbReference type="Pfam" id="PF13517">
    <property type="entry name" value="FG-GAP_3"/>
    <property type="match status" value="2"/>
</dbReference>
<dbReference type="RefSeq" id="WP_167031024.1">
    <property type="nucleotide sequence ID" value="NZ_CP050177.1"/>
</dbReference>
<dbReference type="Gene3D" id="2.40.128.340">
    <property type="match status" value="1"/>
</dbReference>
<dbReference type="KEGG" id="slia:HA039_18500"/>
<dbReference type="Proteomes" id="UP000501179">
    <property type="component" value="Chromosome"/>
</dbReference>
<reference evidence="4 5" key="1">
    <citation type="submission" date="2020-03" db="EMBL/GenBank/DDBJ databases">
        <title>A novel species.</title>
        <authorList>
            <person name="Gao J."/>
        </authorList>
    </citation>
    <scope>NUCLEOTIDE SEQUENCE [LARGE SCALE GENOMIC DNA]</scope>
    <source>
        <strain evidence="4 5">QMT-12</strain>
    </source>
</reference>
<dbReference type="EMBL" id="CP050177">
    <property type="protein sequence ID" value="QIQ04038.1"/>
    <property type="molecule type" value="Genomic_DNA"/>
</dbReference>
<dbReference type="InterPro" id="IPR013517">
    <property type="entry name" value="FG-GAP"/>
</dbReference>
<name>A0A6G9H0I4_9ACTN</name>
<feature type="signal peptide" evidence="3">
    <location>
        <begin position="1"/>
        <end position="34"/>
    </location>
</feature>